<protein>
    <submittedName>
        <fullName evidence="2">Class I SAM-dependent methyltransferase</fullName>
    </submittedName>
</protein>
<name>A0A8I1M678_9PROT</name>
<dbReference type="CDD" id="cd02440">
    <property type="entry name" value="AdoMet_MTases"/>
    <property type="match status" value="1"/>
</dbReference>
<dbReference type="Pfam" id="PF08241">
    <property type="entry name" value="Methyltransf_11"/>
    <property type="match status" value="1"/>
</dbReference>
<organism evidence="2 3">
    <name type="scientific">Thalassospira povalilytica</name>
    <dbReference type="NCBI Taxonomy" id="732237"/>
    <lineage>
        <taxon>Bacteria</taxon>
        <taxon>Pseudomonadati</taxon>
        <taxon>Pseudomonadota</taxon>
        <taxon>Alphaproteobacteria</taxon>
        <taxon>Rhodospirillales</taxon>
        <taxon>Thalassospiraceae</taxon>
        <taxon>Thalassospira</taxon>
    </lineage>
</organism>
<keyword evidence="2" id="KW-0808">Transferase</keyword>
<dbReference type="EMBL" id="JAEKJW010000001">
    <property type="protein sequence ID" value="MBN8195932.1"/>
    <property type="molecule type" value="Genomic_DNA"/>
</dbReference>
<dbReference type="Proteomes" id="UP000664405">
    <property type="component" value="Unassembled WGS sequence"/>
</dbReference>
<dbReference type="SUPFAM" id="SSF53335">
    <property type="entry name" value="S-adenosyl-L-methionine-dependent methyltransferases"/>
    <property type="match status" value="1"/>
</dbReference>
<dbReference type="Gene3D" id="3.40.50.150">
    <property type="entry name" value="Vaccinia Virus protein VP39"/>
    <property type="match status" value="1"/>
</dbReference>
<reference evidence="2" key="1">
    <citation type="submission" date="2020-12" db="EMBL/GenBank/DDBJ databases">
        <title>Oil enriched cultivation method for isolating marine PHA-producing bacteria.</title>
        <authorList>
            <person name="Zheng W."/>
            <person name="Yu S."/>
            <person name="Huang Y."/>
        </authorList>
    </citation>
    <scope>NUCLEOTIDE SEQUENCE</scope>
    <source>
        <strain evidence="2">SY-2-3</strain>
    </source>
</reference>
<sequence length="261" mass="30564">MRADYSIKSDPRLNEQDRLDNHWTENWNKIDNQRSSQWRIKLRPEYKIVRKYAPQPGAGVRVLDGGCGLGEWCILLKDLGYEPYGLDLSTPTVQALREEFPDMYFVREDIRKTSFEDNFFDLYISWGTFEHFENGLQDCFKEAHRVLKPNGTLIISVPFYNSRLKTLDAENVISDNEPPQAEKEFYQWRLERGELRDEFEVNGFSTQHIEPIYTREGLNRHMHHKYGVPYGRLSRLTALALSPLASPEKHAHMLIGVATKR</sequence>
<dbReference type="PANTHER" id="PTHR43861">
    <property type="entry name" value="TRANS-ACONITATE 2-METHYLTRANSFERASE-RELATED"/>
    <property type="match status" value="1"/>
</dbReference>
<dbReference type="GO" id="GO:0008757">
    <property type="term" value="F:S-adenosylmethionine-dependent methyltransferase activity"/>
    <property type="evidence" value="ECO:0007669"/>
    <property type="project" value="InterPro"/>
</dbReference>
<proteinExistence type="predicted"/>
<accession>A0A8I1M678</accession>
<evidence type="ECO:0000313" key="3">
    <source>
        <dbReference type="Proteomes" id="UP000664405"/>
    </source>
</evidence>
<evidence type="ECO:0000259" key="1">
    <source>
        <dbReference type="Pfam" id="PF08241"/>
    </source>
</evidence>
<dbReference type="RefSeq" id="WP_206926843.1">
    <property type="nucleotide sequence ID" value="NZ_JAEKJW010000001.1"/>
</dbReference>
<dbReference type="InterPro" id="IPR029063">
    <property type="entry name" value="SAM-dependent_MTases_sf"/>
</dbReference>
<feature type="domain" description="Methyltransferase type 11" evidence="1">
    <location>
        <begin position="63"/>
        <end position="155"/>
    </location>
</feature>
<evidence type="ECO:0000313" key="2">
    <source>
        <dbReference type="EMBL" id="MBN8195932.1"/>
    </source>
</evidence>
<comment type="caution">
    <text evidence="2">The sequence shown here is derived from an EMBL/GenBank/DDBJ whole genome shotgun (WGS) entry which is preliminary data.</text>
</comment>
<dbReference type="InterPro" id="IPR013216">
    <property type="entry name" value="Methyltransf_11"/>
</dbReference>
<dbReference type="GO" id="GO:0032259">
    <property type="term" value="P:methylation"/>
    <property type="evidence" value="ECO:0007669"/>
    <property type="project" value="UniProtKB-KW"/>
</dbReference>
<keyword evidence="2" id="KW-0489">Methyltransferase</keyword>
<gene>
    <name evidence="2" type="ORF">JF547_05570</name>
</gene>
<dbReference type="AlphaFoldDB" id="A0A8I1M678"/>